<dbReference type="GeneID" id="101858217"/>
<feature type="compositionally biased region" description="Polar residues" evidence="12">
    <location>
        <begin position="100"/>
        <end position="116"/>
    </location>
</feature>
<comment type="similarity">
    <text evidence="3">Belongs to the RITA family.</text>
</comment>
<feature type="region of interest" description="Disordered" evidence="12">
    <location>
        <begin position="149"/>
        <end position="225"/>
    </location>
</feature>
<keyword evidence="9" id="KW-0539">Nucleus</keyword>
<reference evidence="14" key="1">
    <citation type="submission" date="2025-08" db="UniProtKB">
        <authorList>
            <consortium name="RefSeq"/>
        </authorList>
    </citation>
    <scope>IDENTIFICATION</scope>
</reference>
<evidence type="ECO:0000256" key="11">
    <source>
        <dbReference type="ARBA" id="ARBA00031318"/>
    </source>
</evidence>
<dbReference type="PANTHER" id="PTHR34917:SF1">
    <property type="entry name" value="RBPJ-INTERACTING AND TUBULIN-ASSOCIATED PROTEIN 1"/>
    <property type="match status" value="1"/>
</dbReference>
<comment type="function">
    <text evidence="10">Tubulin-binding protein that acts as a negative regulator of Notch signaling pathway. Shuttles between the cytoplasm and the nucleus and mediates the nuclear export of RBPJ/RBPSUH, thereby preventing the interaction between RBPJ/RBPSUH and NICD product of Notch proteins (Notch intracellular domain), leading to down-regulate Notch-mediated transcription. May play a role in neurogenesis.</text>
</comment>
<name>A0ABM0K411_APLCA</name>
<evidence type="ECO:0000256" key="4">
    <source>
        <dbReference type="ARBA" id="ARBA00011667"/>
    </source>
</evidence>
<dbReference type="InterPro" id="IPR031418">
    <property type="entry name" value="RITA1"/>
</dbReference>
<evidence type="ECO:0000256" key="5">
    <source>
        <dbReference type="ARBA" id="ARBA00014447"/>
    </source>
</evidence>
<feature type="compositionally biased region" description="Low complexity" evidence="12">
    <location>
        <begin position="11"/>
        <end position="24"/>
    </location>
</feature>
<comment type="subcellular location">
    <subcellularLocation>
        <location evidence="2">Cytoplasm</location>
    </subcellularLocation>
    <subcellularLocation>
        <location evidence="1">Nucleus</location>
    </subcellularLocation>
</comment>
<evidence type="ECO:0000256" key="9">
    <source>
        <dbReference type="ARBA" id="ARBA00023242"/>
    </source>
</evidence>
<evidence type="ECO:0000256" key="1">
    <source>
        <dbReference type="ARBA" id="ARBA00004123"/>
    </source>
</evidence>
<organism evidence="13 14">
    <name type="scientific">Aplysia californica</name>
    <name type="common">California sea hare</name>
    <dbReference type="NCBI Taxonomy" id="6500"/>
    <lineage>
        <taxon>Eukaryota</taxon>
        <taxon>Metazoa</taxon>
        <taxon>Spiralia</taxon>
        <taxon>Lophotrochozoa</taxon>
        <taxon>Mollusca</taxon>
        <taxon>Gastropoda</taxon>
        <taxon>Heterobranchia</taxon>
        <taxon>Euthyneura</taxon>
        <taxon>Tectipleura</taxon>
        <taxon>Aplysiida</taxon>
        <taxon>Aplysioidea</taxon>
        <taxon>Aplysiidae</taxon>
        <taxon>Aplysia</taxon>
    </lineage>
</organism>
<keyword evidence="7" id="KW-0524">Neurogenesis</keyword>
<dbReference type="PANTHER" id="PTHR34917">
    <property type="entry name" value="RBPJ-INTERACTING AND TUBULIN-ASSOCIATED PROTEIN 1"/>
    <property type="match status" value="1"/>
</dbReference>
<accession>A0ABM0K411</accession>
<evidence type="ECO:0000313" key="13">
    <source>
        <dbReference type="Proteomes" id="UP000694888"/>
    </source>
</evidence>
<dbReference type="RefSeq" id="XP_005108240.1">
    <property type="nucleotide sequence ID" value="XM_005108183.3"/>
</dbReference>
<keyword evidence="6" id="KW-0963">Cytoplasm</keyword>
<sequence length="225" mass="25132">MDMGGFTVVGSRPPSALSSSRSSSALGKHYGYHTMARKSAVDESLFGSYHHTKLSEEINFKAPWEEPKPPPPKNTFGVTKTVKVPQKKKMGPPLLWCPTPGTQTYTRESKKGNSSLDCSGYMWSTRDQYRHLKHTPTYVDESLFGNGLEEPSFEAPWNERKKGEKKKQRPYLWDPSGEAEINGHNGIEISLSGKNVRSRSTKRPATSLGISRNKDRGGPLPVWKP</sequence>
<protein>
    <recommendedName>
        <fullName evidence="5">RBPJ-interacting and tubulin-associated protein 1</fullName>
    </recommendedName>
    <alternativeName>
        <fullName evidence="11">RBPJ-interacting and tubulin-associated protein</fullName>
    </alternativeName>
</protein>
<evidence type="ECO:0000256" key="12">
    <source>
        <dbReference type="SAM" id="MobiDB-lite"/>
    </source>
</evidence>
<proteinExistence type="inferred from homology"/>
<feature type="region of interest" description="Disordered" evidence="12">
    <location>
        <begin position="83"/>
        <end position="116"/>
    </location>
</feature>
<dbReference type="Pfam" id="PF17066">
    <property type="entry name" value="RITA"/>
    <property type="match status" value="1"/>
</dbReference>
<evidence type="ECO:0000313" key="14">
    <source>
        <dbReference type="RefSeq" id="XP_005108240.1"/>
    </source>
</evidence>
<gene>
    <name evidence="14" type="primary">LOC101858217</name>
</gene>
<feature type="region of interest" description="Disordered" evidence="12">
    <location>
        <begin position="1"/>
        <end position="24"/>
    </location>
</feature>
<dbReference type="Proteomes" id="UP000694888">
    <property type="component" value="Unplaced"/>
</dbReference>
<evidence type="ECO:0000256" key="8">
    <source>
        <dbReference type="ARBA" id="ARBA00022976"/>
    </source>
</evidence>
<comment type="subunit">
    <text evidence="4">Interacts with RBPJ/RBPSUH.</text>
</comment>
<evidence type="ECO:0000256" key="10">
    <source>
        <dbReference type="ARBA" id="ARBA00024957"/>
    </source>
</evidence>
<evidence type="ECO:0000256" key="6">
    <source>
        <dbReference type="ARBA" id="ARBA00022490"/>
    </source>
</evidence>
<keyword evidence="13" id="KW-1185">Reference proteome</keyword>
<evidence type="ECO:0000256" key="3">
    <source>
        <dbReference type="ARBA" id="ARBA00010906"/>
    </source>
</evidence>
<evidence type="ECO:0000256" key="2">
    <source>
        <dbReference type="ARBA" id="ARBA00004496"/>
    </source>
</evidence>
<keyword evidence="8" id="KW-0914">Notch signaling pathway</keyword>
<evidence type="ECO:0000256" key="7">
    <source>
        <dbReference type="ARBA" id="ARBA00022902"/>
    </source>
</evidence>